<comment type="caution">
    <text evidence="2">The sequence shown here is derived from an EMBL/GenBank/DDBJ whole genome shotgun (WGS) entry which is preliminary data.</text>
</comment>
<feature type="transmembrane region" description="Helical" evidence="1">
    <location>
        <begin position="80"/>
        <end position="101"/>
    </location>
</feature>
<dbReference type="EMBL" id="BAABHW010000004">
    <property type="protein sequence ID" value="GAA5078010.1"/>
    <property type="molecule type" value="Genomic_DNA"/>
</dbReference>
<keyword evidence="1" id="KW-0472">Membrane</keyword>
<feature type="transmembrane region" description="Helical" evidence="1">
    <location>
        <begin position="26"/>
        <end position="43"/>
    </location>
</feature>
<gene>
    <name evidence="2" type="ORF">GCM10023209_28880</name>
</gene>
<sequence>MDFMTAVRTCLSKYVDFSGRAQRSEFWWFYLFNIIGSAVANVIDTAVLGFPALSLIWMLGLILPGIAVSVRRMHDLDKSGWWIFIILIPIVGVILYIYWFVQRGTVGPNRFGPDPLAGEGTMAAA</sequence>
<dbReference type="Pfam" id="PF05656">
    <property type="entry name" value="DUF805"/>
    <property type="match status" value="1"/>
</dbReference>
<protein>
    <submittedName>
        <fullName evidence="2">DUF805 domain-containing protein</fullName>
    </submittedName>
</protein>
<keyword evidence="1" id="KW-0812">Transmembrane</keyword>
<evidence type="ECO:0000313" key="3">
    <source>
        <dbReference type="Proteomes" id="UP001499910"/>
    </source>
</evidence>
<dbReference type="RefSeq" id="WP_222191479.1">
    <property type="nucleotide sequence ID" value="NZ_JANXIR010000004.1"/>
</dbReference>
<evidence type="ECO:0000256" key="1">
    <source>
        <dbReference type="SAM" id="Phobius"/>
    </source>
</evidence>
<name>A0ABP9LGI4_9RHOB</name>
<dbReference type="Proteomes" id="UP001499910">
    <property type="component" value="Unassembled WGS sequence"/>
</dbReference>
<proteinExistence type="predicted"/>
<reference evidence="3" key="1">
    <citation type="journal article" date="2019" name="Int. J. Syst. Evol. Microbiol.">
        <title>The Global Catalogue of Microorganisms (GCM) 10K type strain sequencing project: providing services to taxonomists for standard genome sequencing and annotation.</title>
        <authorList>
            <consortium name="The Broad Institute Genomics Platform"/>
            <consortium name="The Broad Institute Genome Sequencing Center for Infectious Disease"/>
            <person name="Wu L."/>
            <person name="Ma J."/>
        </authorList>
    </citation>
    <scope>NUCLEOTIDE SEQUENCE [LARGE SCALE GENOMIC DNA]</scope>
    <source>
        <strain evidence="3">JCM 18015</strain>
    </source>
</reference>
<organism evidence="2 3">
    <name type="scientific">[Roseibacterium] beibuensis</name>
    <dbReference type="NCBI Taxonomy" id="1193142"/>
    <lineage>
        <taxon>Bacteria</taxon>
        <taxon>Pseudomonadati</taxon>
        <taxon>Pseudomonadota</taxon>
        <taxon>Alphaproteobacteria</taxon>
        <taxon>Rhodobacterales</taxon>
        <taxon>Roseobacteraceae</taxon>
        <taxon>Roseicyclus</taxon>
    </lineage>
</organism>
<evidence type="ECO:0000313" key="2">
    <source>
        <dbReference type="EMBL" id="GAA5078010.1"/>
    </source>
</evidence>
<accession>A0ABP9LGI4</accession>
<feature type="transmembrane region" description="Helical" evidence="1">
    <location>
        <begin position="49"/>
        <end position="68"/>
    </location>
</feature>
<dbReference type="InterPro" id="IPR008523">
    <property type="entry name" value="DUF805"/>
</dbReference>
<keyword evidence="3" id="KW-1185">Reference proteome</keyword>
<dbReference type="PANTHER" id="PTHR34980">
    <property type="entry name" value="INNER MEMBRANE PROTEIN-RELATED-RELATED"/>
    <property type="match status" value="1"/>
</dbReference>
<dbReference type="PANTHER" id="PTHR34980:SF2">
    <property type="entry name" value="INNER MEMBRANE PROTEIN YHAH-RELATED"/>
    <property type="match status" value="1"/>
</dbReference>
<keyword evidence="1" id="KW-1133">Transmembrane helix</keyword>